<organism evidence="8 9">
    <name type="scientific">Microbispora triticiradicis</name>
    <dbReference type="NCBI Taxonomy" id="2200763"/>
    <lineage>
        <taxon>Bacteria</taxon>
        <taxon>Bacillati</taxon>
        <taxon>Actinomycetota</taxon>
        <taxon>Actinomycetes</taxon>
        <taxon>Streptosporangiales</taxon>
        <taxon>Streptosporangiaceae</taxon>
        <taxon>Microbispora</taxon>
    </lineage>
</organism>
<feature type="transmembrane region" description="Helical" evidence="7">
    <location>
        <begin position="225"/>
        <end position="250"/>
    </location>
</feature>
<dbReference type="PANTHER" id="PTHR23513">
    <property type="entry name" value="INTEGRAL MEMBRANE EFFLUX PROTEIN-RELATED"/>
    <property type="match status" value="1"/>
</dbReference>
<evidence type="ECO:0000313" key="9">
    <source>
        <dbReference type="Proteomes" id="UP000262538"/>
    </source>
</evidence>
<dbReference type="PANTHER" id="PTHR23513:SF6">
    <property type="entry name" value="MAJOR FACILITATOR SUPERFAMILY ASSOCIATED DOMAIN-CONTAINING PROTEIN"/>
    <property type="match status" value="1"/>
</dbReference>
<dbReference type="CDD" id="cd06173">
    <property type="entry name" value="MFS_MefA_like"/>
    <property type="match status" value="1"/>
</dbReference>
<feature type="transmembrane region" description="Helical" evidence="7">
    <location>
        <begin position="169"/>
        <end position="191"/>
    </location>
</feature>
<feature type="transmembrane region" description="Helical" evidence="7">
    <location>
        <begin position="15"/>
        <end position="39"/>
    </location>
</feature>
<proteinExistence type="predicted"/>
<feature type="transmembrane region" description="Helical" evidence="7">
    <location>
        <begin position="288"/>
        <end position="311"/>
    </location>
</feature>
<feature type="compositionally biased region" description="Basic residues" evidence="6">
    <location>
        <begin position="410"/>
        <end position="423"/>
    </location>
</feature>
<protein>
    <submittedName>
        <fullName evidence="8">MFS transporter</fullName>
    </submittedName>
</protein>
<dbReference type="RefSeq" id="WP_111700669.1">
    <property type="nucleotide sequence ID" value="NZ_QFZU02000065.1"/>
</dbReference>
<name>A0ABX9LLU7_9ACTN</name>
<dbReference type="Gene3D" id="1.20.1250.20">
    <property type="entry name" value="MFS general substrate transporter like domains"/>
    <property type="match status" value="1"/>
</dbReference>
<evidence type="ECO:0000256" key="7">
    <source>
        <dbReference type="SAM" id="Phobius"/>
    </source>
</evidence>
<feature type="region of interest" description="Disordered" evidence="6">
    <location>
        <begin position="381"/>
        <end position="423"/>
    </location>
</feature>
<keyword evidence="5 7" id="KW-0472">Membrane</keyword>
<comment type="caution">
    <text evidence="8">The sequence shown here is derived from an EMBL/GenBank/DDBJ whole genome shotgun (WGS) entry which is preliminary data.</text>
</comment>
<accession>A0ABX9LLU7</accession>
<sequence>MSEPPPLRRNLRFQFLWLGSVTSELGSSLTGLALPLLILAVTGSAALAGLTAACRIATGILVSLPAGVWVDRWDRRRILLCSEGVRAVALATLAAAVLADRVTMGHLIAVAMTNGAADAFFRPARDAAIRAVVPASRLMSAYAQDEARGHATVLAGPPLGGLLFGLGRAVPFAVDAVTYVVSMVCVLLAGVPRRPGNVESSGRTRMRADIAEAARWLWRRPALRAGLTFSLVSNLAANALLLPVVVLVGSRGGDPAVTGMVLAGLGLGGLLGAALSAKIGALLPPGKLMLVVVGVFALAVCATTLPFGAYWPVVPLILAMIAAPALNVVLRVLVATLVPDAMMGRLTSLLRVATMGLAPLGPLLGPGGPCGWRRRAARHRRRARRVLRTGRDERHAARARRRPGGDRAGRGARARRARHVGRA</sequence>
<keyword evidence="4 7" id="KW-1133">Transmembrane helix</keyword>
<dbReference type="Pfam" id="PF07690">
    <property type="entry name" value="MFS_1"/>
    <property type="match status" value="1"/>
</dbReference>
<keyword evidence="9" id="KW-1185">Reference proteome</keyword>
<dbReference type="InterPro" id="IPR011701">
    <property type="entry name" value="MFS"/>
</dbReference>
<evidence type="ECO:0000256" key="2">
    <source>
        <dbReference type="ARBA" id="ARBA00022475"/>
    </source>
</evidence>
<evidence type="ECO:0000256" key="5">
    <source>
        <dbReference type="ARBA" id="ARBA00023136"/>
    </source>
</evidence>
<reference evidence="8 9" key="1">
    <citation type="submission" date="2018-08" db="EMBL/GenBank/DDBJ databases">
        <title>Microbispora. triticiradicis sp. nov., a novel actinomycete isolated from the root of wheat (Triticum aestivum L.)).</title>
        <authorList>
            <person name="Han C."/>
        </authorList>
    </citation>
    <scope>NUCLEOTIDE SEQUENCE [LARGE SCALE GENOMIC DNA]</scope>
    <source>
        <strain evidence="8 9">NEAU-HRDPA2-9</strain>
    </source>
</reference>
<dbReference type="SUPFAM" id="SSF103473">
    <property type="entry name" value="MFS general substrate transporter"/>
    <property type="match status" value="1"/>
</dbReference>
<feature type="transmembrane region" description="Helical" evidence="7">
    <location>
        <begin position="78"/>
        <end position="99"/>
    </location>
</feature>
<dbReference type="InterPro" id="IPR036259">
    <property type="entry name" value="MFS_trans_sf"/>
</dbReference>
<comment type="subcellular location">
    <subcellularLocation>
        <location evidence="1">Cell membrane</location>
        <topology evidence="1">Multi-pass membrane protein</topology>
    </subcellularLocation>
</comment>
<feature type="transmembrane region" description="Helical" evidence="7">
    <location>
        <begin position="317"/>
        <end position="338"/>
    </location>
</feature>
<dbReference type="Proteomes" id="UP000262538">
    <property type="component" value="Unassembled WGS sequence"/>
</dbReference>
<evidence type="ECO:0000313" key="8">
    <source>
        <dbReference type="EMBL" id="RGA04049.1"/>
    </source>
</evidence>
<evidence type="ECO:0000256" key="1">
    <source>
        <dbReference type="ARBA" id="ARBA00004651"/>
    </source>
</evidence>
<evidence type="ECO:0000256" key="4">
    <source>
        <dbReference type="ARBA" id="ARBA00022989"/>
    </source>
</evidence>
<gene>
    <name evidence="8" type="ORF">DI270_015855</name>
</gene>
<evidence type="ECO:0000256" key="6">
    <source>
        <dbReference type="SAM" id="MobiDB-lite"/>
    </source>
</evidence>
<feature type="transmembrane region" description="Helical" evidence="7">
    <location>
        <begin position="256"/>
        <end position="276"/>
    </location>
</feature>
<keyword evidence="2" id="KW-1003">Cell membrane</keyword>
<dbReference type="EMBL" id="QFZU02000065">
    <property type="protein sequence ID" value="RGA04049.1"/>
    <property type="molecule type" value="Genomic_DNA"/>
</dbReference>
<keyword evidence="3 7" id="KW-0812">Transmembrane</keyword>
<feature type="transmembrane region" description="Helical" evidence="7">
    <location>
        <begin position="45"/>
        <end position="66"/>
    </location>
</feature>
<evidence type="ECO:0000256" key="3">
    <source>
        <dbReference type="ARBA" id="ARBA00022692"/>
    </source>
</evidence>